<keyword evidence="8 18" id="KW-1133">Transmembrane helix</keyword>
<dbReference type="SMART" id="SM00364">
    <property type="entry name" value="LRR_BAC"/>
    <property type="match status" value="6"/>
</dbReference>
<dbReference type="SMART" id="SM00369">
    <property type="entry name" value="LRR_TYP"/>
    <property type="match status" value="15"/>
</dbReference>
<dbReference type="PROSITE" id="PS50262">
    <property type="entry name" value="G_PROTEIN_RECEP_F1_2"/>
    <property type="match status" value="1"/>
</dbReference>
<evidence type="ECO:0000256" key="17">
    <source>
        <dbReference type="SAM" id="MobiDB-lite"/>
    </source>
</evidence>
<dbReference type="GO" id="GO:0007189">
    <property type="term" value="P:adenylate cyclase-activating G protein-coupled receptor signaling pathway"/>
    <property type="evidence" value="ECO:0007669"/>
    <property type="project" value="TreeGrafter"/>
</dbReference>
<evidence type="ECO:0000256" key="2">
    <source>
        <dbReference type="ARBA" id="ARBA00004651"/>
    </source>
</evidence>
<organism evidence="21">
    <name type="scientific">Nothobranchius kadleci</name>
    <name type="common">African annual killifish</name>
    <dbReference type="NCBI Taxonomy" id="1051664"/>
    <lineage>
        <taxon>Eukaryota</taxon>
        <taxon>Metazoa</taxon>
        <taxon>Chordata</taxon>
        <taxon>Craniata</taxon>
        <taxon>Vertebrata</taxon>
        <taxon>Euteleostomi</taxon>
        <taxon>Actinopterygii</taxon>
        <taxon>Neopterygii</taxon>
        <taxon>Teleostei</taxon>
        <taxon>Neoteleostei</taxon>
        <taxon>Acanthomorphata</taxon>
        <taxon>Ovalentaria</taxon>
        <taxon>Atherinomorphae</taxon>
        <taxon>Cyprinodontiformes</taxon>
        <taxon>Nothobranchiidae</taxon>
        <taxon>Nothobranchius</taxon>
    </lineage>
</organism>
<dbReference type="Pfam" id="PF00001">
    <property type="entry name" value="7tm_1"/>
    <property type="match status" value="1"/>
</dbReference>
<keyword evidence="6 19" id="KW-0732">Signal</keyword>
<keyword evidence="13 21" id="KW-0675">Receptor</keyword>
<feature type="region of interest" description="Disordered" evidence="17">
    <location>
        <begin position="948"/>
        <end position="980"/>
    </location>
</feature>
<dbReference type="Gene3D" id="3.80.10.10">
    <property type="entry name" value="Ribonuclease Inhibitor"/>
    <property type="match status" value="1"/>
</dbReference>
<evidence type="ECO:0000256" key="1">
    <source>
        <dbReference type="ARBA" id="ARBA00004166"/>
    </source>
</evidence>
<reference evidence="21" key="2">
    <citation type="submission" date="2016-06" db="EMBL/GenBank/DDBJ databases">
        <title>The genome of a short-lived fish provides insights into sex chromosome evolution and the genetic control of aging.</title>
        <authorList>
            <person name="Reichwald K."/>
            <person name="Felder M."/>
            <person name="Petzold A."/>
            <person name="Koch P."/>
            <person name="Groth M."/>
            <person name="Platzer M."/>
        </authorList>
    </citation>
    <scope>NUCLEOTIDE SEQUENCE</scope>
    <source>
        <tissue evidence="21">Brain</tissue>
    </source>
</reference>
<dbReference type="SUPFAM" id="SSF81321">
    <property type="entry name" value="Family A G protein-coupled receptor-like"/>
    <property type="match status" value="1"/>
</dbReference>
<evidence type="ECO:0000256" key="6">
    <source>
        <dbReference type="ARBA" id="ARBA00022729"/>
    </source>
</evidence>
<evidence type="ECO:0000256" key="12">
    <source>
        <dbReference type="ARBA" id="ARBA00023157"/>
    </source>
</evidence>
<evidence type="ECO:0000256" key="16">
    <source>
        <dbReference type="ARBA" id="ARBA00093766"/>
    </source>
</evidence>
<dbReference type="Pfam" id="PF00560">
    <property type="entry name" value="LRR_1"/>
    <property type="match status" value="1"/>
</dbReference>
<dbReference type="GO" id="GO:0005886">
    <property type="term" value="C:plasma membrane"/>
    <property type="evidence" value="ECO:0007669"/>
    <property type="project" value="UniProtKB-SubCell"/>
</dbReference>
<feature type="transmembrane region" description="Helical" evidence="18">
    <location>
        <begin position="552"/>
        <end position="577"/>
    </location>
</feature>
<keyword evidence="15" id="KW-0807">Transducer</keyword>
<feature type="transmembrane region" description="Helical" evidence="18">
    <location>
        <begin position="768"/>
        <end position="791"/>
    </location>
</feature>
<evidence type="ECO:0000256" key="10">
    <source>
        <dbReference type="ARBA" id="ARBA00023040"/>
    </source>
</evidence>
<keyword evidence="7" id="KW-0677">Repeat</keyword>
<dbReference type="SMART" id="SM00365">
    <property type="entry name" value="LRR_SD22"/>
    <property type="match status" value="7"/>
</dbReference>
<keyword evidence="10" id="KW-0297">G-protein coupled receptor</keyword>
<dbReference type="Gene3D" id="1.20.1070.10">
    <property type="entry name" value="Rhodopsin 7-helix transmembrane proteins"/>
    <property type="match status" value="1"/>
</dbReference>
<dbReference type="InterPro" id="IPR000372">
    <property type="entry name" value="LRRNT"/>
</dbReference>
<dbReference type="PROSITE" id="PS51450">
    <property type="entry name" value="LRR"/>
    <property type="match status" value="6"/>
</dbReference>
<dbReference type="InterPro" id="IPR003591">
    <property type="entry name" value="Leu-rich_rpt_typical-subtyp"/>
</dbReference>
<evidence type="ECO:0000256" key="4">
    <source>
        <dbReference type="ARBA" id="ARBA00022614"/>
    </source>
</evidence>
<feature type="transmembrane region" description="Helical" evidence="18">
    <location>
        <begin position="803"/>
        <end position="823"/>
    </location>
</feature>
<name>A0A1A8CDG3_NOTKA</name>
<dbReference type="InterPro" id="IPR032675">
    <property type="entry name" value="LRR_dom_sf"/>
</dbReference>
<comment type="subcellular location">
    <subcellularLocation>
        <location evidence="2">Cell membrane</location>
        <topology evidence="2">Multi-pass membrane protein</topology>
    </subcellularLocation>
    <subcellularLocation>
        <location evidence="1">Golgi apparatus</location>
        <location evidence="1">trans-Golgi network membrane</location>
        <topology evidence="1">Multi-pass membrane protein</topology>
    </subcellularLocation>
</comment>
<evidence type="ECO:0000256" key="18">
    <source>
        <dbReference type="SAM" id="Phobius"/>
    </source>
</evidence>
<evidence type="ECO:0000256" key="7">
    <source>
        <dbReference type="ARBA" id="ARBA00022737"/>
    </source>
</evidence>
<feature type="transmembrane region" description="Helical" evidence="18">
    <location>
        <begin position="723"/>
        <end position="747"/>
    </location>
</feature>
<feature type="compositionally biased region" description="Polar residues" evidence="17">
    <location>
        <begin position="949"/>
        <end position="964"/>
    </location>
</feature>
<keyword evidence="3" id="KW-1003">Cell membrane</keyword>
<dbReference type="AlphaFoldDB" id="A0A1A8CDG3"/>
<feature type="signal peptide" evidence="19">
    <location>
        <begin position="1"/>
        <end position="23"/>
    </location>
</feature>
<accession>A0A1A8CDG3</accession>
<feature type="transmembrane region" description="Helical" evidence="18">
    <location>
        <begin position="589"/>
        <end position="614"/>
    </location>
</feature>
<dbReference type="EMBL" id="HADZ01012854">
    <property type="protein sequence ID" value="SBP76795.1"/>
    <property type="molecule type" value="Transcribed_RNA"/>
</dbReference>
<dbReference type="GO" id="GO:0008528">
    <property type="term" value="F:G protein-coupled peptide receptor activity"/>
    <property type="evidence" value="ECO:0007669"/>
    <property type="project" value="TreeGrafter"/>
</dbReference>
<dbReference type="GO" id="GO:0009755">
    <property type="term" value="P:hormone-mediated signaling pathway"/>
    <property type="evidence" value="ECO:0007669"/>
    <property type="project" value="TreeGrafter"/>
</dbReference>
<keyword evidence="11 18" id="KW-0472">Membrane</keyword>
<protein>
    <submittedName>
        <fullName evidence="21">Leucine-rich repeat containing G protein-coupled receptor 5</fullName>
    </submittedName>
</protein>
<keyword evidence="9" id="KW-0333">Golgi apparatus</keyword>
<dbReference type="Pfam" id="PF13855">
    <property type="entry name" value="LRR_8"/>
    <property type="match status" value="4"/>
</dbReference>
<keyword evidence="5 18" id="KW-0812">Transmembrane</keyword>
<feature type="transmembrane region" description="Helical" evidence="18">
    <location>
        <begin position="676"/>
        <end position="703"/>
    </location>
</feature>
<dbReference type="FunFam" id="3.80.10.10:FF:000770">
    <property type="entry name" value="Uncharacterized protein"/>
    <property type="match status" value="1"/>
</dbReference>
<keyword evidence="4" id="KW-0433">Leucine-rich repeat</keyword>
<gene>
    <name evidence="21" type="primary">LGR5</name>
</gene>
<evidence type="ECO:0000259" key="20">
    <source>
        <dbReference type="PROSITE" id="PS50262"/>
    </source>
</evidence>
<dbReference type="InterPro" id="IPR001611">
    <property type="entry name" value="Leu-rich_rpt"/>
</dbReference>
<keyword evidence="14" id="KW-0325">Glycoprotein</keyword>
<dbReference type="PRINTS" id="PR00019">
    <property type="entry name" value="LEURICHRPT"/>
</dbReference>
<proteinExistence type="predicted"/>
<dbReference type="SMART" id="SM00013">
    <property type="entry name" value="LRRNT"/>
    <property type="match status" value="1"/>
</dbReference>
<dbReference type="SUPFAM" id="SSF52058">
    <property type="entry name" value="L domain-like"/>
    <property type="match status" value="2"/>
</dbReference>
<reference evidence="21" key="1">
    <citation type="submission" date="2016-05" db="EMBL/GenBank/DDBJ databases">
        <authorList>
            <person name="Lavstsen T."/>
            <person name="Jespersen J.S."/>
        </authorList>
    </citation>
    <scope>NUCLEOTIDE SEQUENCE</scope>
    <source>
        <tissue evidence="21">Brain</tissue>
    </source>
</reference>
<evidence type="ECO:0000256" key="13">
    <source>
        <dbReference type="ARBA" id="ARBA00023170"/>
    </source>
</evidence>
<evidence type="ECO:0000256" key="11">
    <source>
        <dbReference type="ARBA" id="ARBA00023136"/>
    </source>
</evidence>
<evidence type="ECO:0000256" key="8">
    <source>
        <dbReference type="ARBA" id="ARBA00022989"/>
    </source>
</evidence>
<evidence type="ECO:0000256" key="15">
    <source>
        <dbReference type="ARBA" id="ARBA00023224"/>
    </source>
</evidence>
<evidence type="ECO:0000256" key="14">
    <source>
        <dbReference type="ARBA" id="ARBA00023180"/>
    </source>
</evidence>
<evidence type="ECO:0000256" key="5">
    <source>
        <dbReference type="ARBA" id="ARBA00022692"/>
    </source>
</evidence>
<feature type="transmembrane region" description="Helical" evidence="18">
    <location>
        <begin position="634"/>
        <end position="655"/>
    </location>
</feature>
<dbReference type="InterPro" id="IPR000276">
    <property type="entry name" value="GPCR_Rhodpsn"/>
</dbReference>
<feature type="domain" description="G-protein coupled receptors family 1 profile" evidence="20">
    <location>
        <begin position="568"/>
        <end position="820"/>
    </location>
</feature>
<dbReference type="PANTHER" id="PTHR24372">
    <property type="entry name" value="GLYCOPROTEIN HORMONE RECEPTOR"/>
    <property type="match status" value="1"/>
</dbReference>
<comment type="function">
    <text evidence="16">Receptor for R-spondins that potentiates the canonical Wnt signaling pathway and acts as a stem cell marker of the intestinal epithelium and the hair follicle. Upon binding to R-spondins (RSPO1, RSPO2, RSPO3 or RSPO4), associates with phosphorylated LRP6 and frizzled receptors that are activated by extracellular Wnt receptors, triggering the canonical Wnt signaling pathway to increase expression of target genes. In contrast to classical G-protein coupled receptors, does not activate heterotrimeric G-proteins to transduce the signal. Involved in the development and/or maintenance of the adult intestinal stem cells during postembryonic development.</text>
</comment>
<keyword evidence="12" id="KW-1015">Disulfide bond</keyword>
<evidence type="ECO:0000313" key="21">
    <source>
        <dbReference type="EMBL" id="SBP76795.1"/>
    </source>
</evidence>
<sequence>MRGFVALLAGFSVLSGGLRSSEASGETQAGRTTCPDRCRCEEDGLLHRVDCSDLGLRTVPGNLSVFTSYLDLSMNNLTQMSSGVLFNLHFLEELRLAGNDLSFIPRGAFAGLHSLKVLMLQNNQLESVPAEAFNNLHNLQSLRLDANHISGVPPGCFSGLRSLRHLWLDDNSLKEVPVEALRDLPTLQAMTLALNHISHVPDHAFSKLGRLVVLHLNINRIVTMGTSCFHGLRSLETLDLNHNNLVEFPTAIRSLSHLKELGFHSNNIQSIPEHAFTGNPSLISIFFYNNPIESVGRSAFQNLPELRTLSLNGAANLTEFPDLTGTKSLESLTITDARITSLPSSMCDQLPNLQLLDLSHNRIQSLPSFSGCENIQKIDLNHNKIEELEENTFTGLMSLHSLDLSWNRLFSVKQKSFSALPSLSKLDLSSNQLSSLPLTGLESLTHLRLAGNDQLMESLPREDLPRVRLMELPYYFQCCAFISCERRGEGGGLWWEREEASHPTGRDSSSPADQDWEDFLLEFEDEPKPQRSVHCSPTPGPFRPCLHLLGSWMIRGGVWLIAAISLVSNSLVVLSVFLSPLSSVTPPKLLIGLLALVNGLMGVWSGWLAAVDAWTFGSFWRFGVKWDSSFPCRLSGFLCLFASQTGLFLLTAAALERCLWSGAAVRSDRPDGRSGCLLTPPAVRLSICICFLLGVSVSLPPVITGNTSTSFCLPLPSSSSSSLAFAVSLVLFDSLCFLLMTLAYIRLYCRSNKAPPTSDEEVALTRHVAWLLFSDCLLYLPVASLSFSSLLRLPVAGPEVAKGILLLVAPLPACINPLLYLLFNPLAREELAALTAHTCTGVATKRQGAAGGEQLDLTCGDDDDAEKQSCDSTQALVGGRGDRTWTRVQRPADSAMDTIQSESETRCFHPPGSGMLLAVRTMATPDWLFFITGGNKDQREHRQLFVQRPSPTGSSVVLKSTEQIPVNRKSLHDVSDNRTL</sequence>
<dbReference type="PANTHER" id="PTHR24372:SF71">
    <property type="entry name" value="LEUCINE-RICH REPEAT-CONTAINING G-PROTEIN COUPLED RECEPTOR 5"/>
    <property type="match status" value="1"/>
</dbReference>
<evidence type="ECO:0000256" key="9">
    <source>
        <dbReference type="ARBA" id="ARBA00023034"/>
    </source>
</evidence>
<dbReference type="InterPro" id="IPR017452">
    <property type="entry name" value="GPCR_Rhodpsn_7TM"/>
</dbReference>
<feature type="compositionally biased region" description="Basic and acidic residues" evidence="17">
    <location>
        <begin position="970"/>
        <end position="980"/>
    </location>
</feature>
<evidence type="ECO:0000256" key="19">
    <source>
        <dbReference type="SAM" id="SignalP"/>
    </source>
</evidence>
<evidence type="ECO:0000256" key="3">
    <source>
        <dbReference type="ARBA" id="ARBA00022475"/>
    </source>
</evidence>
<feature type="chain" id="PRO_5008367544" evidence="19">
    <location>
        <begin position="24"/>
        <end position="980"/>
    </location>
</feature>